<accession>A0A937CJE8</accession>
<organism evidence="1 2">
    <name type="scientific">Rhizobium setariae</name>
    <dbReference type="NCBI Taxonomy" id="2801340"/>
    <lineage>
        <taxon>Bacteria</taxon>
        <taxon>Pseudomonadati</taxon>
        <taxon>Pseudomonadota</taxon>
        <taxon>Alphaproteobacteria</taxon>
        <taxon>Hyphomicrobiales</taxon>
        <taxon>Rhizobiaceae</taxon>
        <taxon>Rhizobium/Agrobacterium group</taxon>
        <taxon>Rhizobium</taxon>
    </lineage>
</organism>
<reference evidence="1" key="1">
    <citation type="submission" date="2021-01" db="EMBL/GenBank/DDBJ databases">
        <title>Rhizobium sp. strain KVB221 16S ribosomal RNA gene Genome sequencing and assembly.</title>
        <authorList>
            <person name="Kang M."/>
        </authorList>
    </citation>
    <scope>NUCLEOTIDE SEQUENCE</scope>
    <source>
        <strain evidence="1">KVB221</strain>
    </source>
</reference>
<gene>
    <name evidence="1" type="ORF">JJB09_03225</name>
</gene>
<comment type="caution">
    <text evidence="1">The sequence shown here is derived from an EMBL/GenBank/DDBJ whole genome shotgun (WGS) entry which is preliminary data.</text>
</comment>
<evidence type="ECO:0000313" key="1">
    <source>
        <dbReference type="EMBL" id="MBL0371030.1"/>
    </source>
</evidence>
<proteinExistence type="predicted"/>
<keyword evidence="2" id="KW-1185">Reference proteome</keyword>
<name>A0A937CJE8_9HYPH</name>
<sequence>MRWISFSFEAPKFCGFEIADLIANHVKVKGDDLVIRFGDDSLTLRDRDKSDLDATDFFVGL</sequence>
<dbReference type="AlphaFoldDB" id="A0A937CJE8"/>
<dbReference type="RefSeq" id="WP_201653029.1">
    <property type="nucleotide sequence ID" value="NZ_JAEQNC010000002.1"/>
</dbReference>
<protein>
    <submittedName>
        <fullName evidence="1">Uncharacterized protein</fullName>
    </submittedName>
</protein>
<dbReference type="EMBL" id="JAEQNC010000002">
    <property type="protein sequence ID" value="MBL0371030.1"/>
    <property type="molecule type" value="Genomic_DNA"/>
</dbReference>
<dbReference type="Proteomes" id="UP000633219">
    <property type="component" value="Unassembled WGS sequence"/>
</dbReference>
<evidence type="ECO:0000313" key="2">
    <source>
        <dbReference type="Proteomes" id="UP000633219"/>
    </source>
</evidence>